<feature type="transmembrane region" description="Helical" evidence="5">
    <location>
        <begin position="70"/>
        <end position="87"/>
    </location>
</feature>
<accession>A0ABU8C929</accession>
<feature type="transmembrane region" description="Helical" evidence="5">
    <location>
        <begin position="145"/>
        <end position="162"/>
    </location>
</feature>
<proteinExistence type="predicted"/>
<reference evidence="7 8" key="1">
    <citation type="journal article" date="2023" name="Ecotoxicol. Environ. Saf.">
        <title>Mercury remediation potential of mercury-resistant strain Rheinheimera metallidurans sp. nov. isolated from a municipal waste dumping site.</title>
        <authorList>
            <person name="Yadav V."/>
            <person name="Manjhi A."/>
            <person name="Vadakedath N."/>
        </authorList>
    </citation>
    <scope>NUCLEOTIDE SEQUENCE [LARGE SCALE GENOMIC DNA]</scope>
    <source>
        <strain evidence="7 8">E-49</strain>
    </source>
</reference>
<keyword evidence="7" id="KW-0378">Hydrolase</keyword>
<feature type="transmembrane region" description="Helical" evidence="5">
    <location>
        <begin position="21"/>
        <end position="37"/>
    </location>
</feature>
<sequence>MHSAFVFTQAKPLMLLRRYHVPYLLLALVLVLLSLLPDSLQQLLQYQRNAIGSGQLWRLLSGHLLHSNNWHLLMNLAGLLLAMLLHSHYYRSAVLYRQWALCALLISVALYMYSPDIAIYVGLSGLLHSMLTLGALRDIQLKMRSGWLLLVGLCIKVGWEQWQGPDAQLAELIAASVAIDAHLYGVIAGLIVGLAAALLKRDQA</sequence>
<dbReference type="InterPro" id="IPR023826">
    <property type="entry name" value="Rhom-like_SP_proteobac"/>
</dbReference>
<feature type="transmembrane region" description="Helical" evidence="5">
    <location>
        <begin position="94"/>
        <end position="111"/>
    </location>
</feature>
<dbReference type="Pfam" id="PF01694">
    <property type="entry name" value="Rhomboid"/>
    <property type="match status" value="1"/>
</dbReference>
<dbReference type="InterPro" id="IPR022764">
    <property type="entry name" value="Peptidase_S54_rhomboid_dom"/>
</dbReference>
<gene>
    <name evidence="7" type="primary">rrtA</name>
    <name evidence="7" type="ORF">MN202_14625</name>
</gene>
<evidence type="ECO:0000313" key="7">
    <source>
        <dbReference type="EMBL" id="MEH8018474.1"/>
    </source>
</evidence>
<dbReference type="NCBIfam" id="TIGR03902">
    <property type="entry name" value="rhom_GG_sort"/>
    <property type="match status" value="1"/>
</dbReference>
<dbReference type="Gene3D" id="1.20.1540.10">
    <property type="entry name" value="Rhomboid-like"/>
    <property type="match status" value="1"/>
</dbReference>
<name>A0ABU8C929_9GAMM</name>
<evidence type="ECO:0000256" key="4">
    <source>
        <dbReference type="ARBA" id="ARBA00023136"/>
    </source>
</evidence>
<evidence type="ECO:0000259" key="6">
    <source>
        <dbReference type="Pfam" id="PF01694"/>
    </source>
</evidence>
<evidence type="ECO:0000256" key="1">
    <source>
        <dbReference type="ARBA" id="ARBA00004141"/>
    </source>
</evidence>
<feature type="domain" description="Peptidase S54 rhomboid" evidence="6">
    <location>
        <begin position="54"/>
        <end position="195"/>
    </location>
</feature>
<dbReference type="InterPro" id="IPR035952">
    <property type="entry name" value="Rhomboid-like_sf"/>
</dbReference>
<organism evidence="7 8">
    <name type="scientific">Rheinheimera muenzenbergensis</name>
    <dbReference type="NCBI Taxonomy" id="1193628"/>
    <lineage>
        <taxon>Bacteria</taxon>
        <taxon>Pseudomonadati</taxon>
        <taxon>Pseudomonadota</taxon>
        <taxon>Gammaproteobacteria</taxon>
        <taxon>Chromatiales</taxon>
        <taxon>Chromatiaceae</taxon>
        <taxon>Rheinheimera</taxon>
    </lineage>
</organism>
<evidence type="ECO:0000313" key="8">
    <source>
        <dbReference type="Proteomes" id="UP001375382"/>
    </source>
</evidence>
<feature type="transmembrane region" description="Helical" evidence="5">
    <location>
        <begin position="117"/>
        <end position="136"/>
    </location>
</feature>
<evidence type="ECO:0000256" key="5">
    <source>
        <dbReference type="SAM" id="Phobius"/>
    </source>
</evidence>
<feature type="transmembrane region" description="Helical" evidence="5">
    <location>
        <begin position="182"/>
        <end position="199"/>
    </location>
</feature>
<evidence type="ECO:0000256" key="2">
    <source>
        <dbReference type="ARBA" id="ARBA00022692"/>
    </source>
</evidence>
<comment type="caution">
    <text evidence="7">The sequence shown here is derived from an EMBL/GenBank/DDBJ whole genome shotgun (WGS) entry which is preliminary data.</text>
</comment>
<dbReference type="EMBL" id="JALAAR010000013">
    <property type="protein sequence ID" value="MEH8018474.1"/>
    <property type="molecule type" value="Genomic_DNA"/>
</dbReference>
<dbReference type="Proteomes" id="UP001375382">
    <property type="component" value="Unassembled WGS sequence"/>
</dbReference>
<keyword evidence="4 5" id="KW-0472">Membrane</keyword>
<dbReference type="SUPFAM" id="SSF144091">
    <property type="entry name" value="Rhomboid-like"/>
    <property type="match status" value="1"/>
</dbReference>
<keyword evidence="2 5" id="KW-0812">Transmembrane</keyword>
<dbReference type="EC" id="3.4.21.-" evidence="7"/>
<dbReference type="GO" id="GO:0016787">
    <property type="term" value="F:hydrolase activity"/>
    <property type="evidence" value="ECO:0007669"/>
    <property type="project" value="UniProtKB-KW"/>
</dbReference>
<keyword evidence="3 5" id="KW-1133">Transmembrane helix</keyword>
<evidence type="ECO:0000256" key="3">
    <source>
        <dbReference type="ARBA" id="ARBA00022989"/>
    </source>
</evidence>
<dbReference type="RefSeq" id="WP_335736881.1">
    <property type="nucleotide sequence ID" value="NZ_JALAAR010000013.1"/>
</dbReference>
<keyword evidence="8" id="KW-1185">Reference proteome</keyword>
<comment type="subcellular location">
    <subcellularLocation>
        <location evidence="1">Membrane</location>
        <topology evidence="1">Multi-pass membrane protein</topology>
    </subcellularLocation>
</comment>
<protein>
    <submittedName>
        <fullName evidence="7">Rhombosortase</fullName>
        <ecNumber evidence="7">3.4.21.-</ecNumber>
    </submittedName>
</protein>